<proteinExistence type="predicted"/>
<keyword evidence="2 4" id="KW-0238">DNA-binding</keyword>
<dbReference type="InterPro" id="IPR009057">
    <property type="entry name" value="Homeodomain-like_sf"/>
</dbReference>
<keyword evidence="1" id="KW-0805">Transcription regulation</keyword>
<dbReference type="InterPro" id="IPR001647">
    <property type="entry name" value="HTH_TetR"/>
</dbReference>
<dbReference type="Proteomes" id="UP001244427">
    <property type="component" value="Unassembled WGS sequence"/>
</dbReference>
<evidence type="ECO:0000256" key="2">
    <source>
        <dbReference type="ARBA" id="ARBA00023125"/>
    </source>
</evidence>
<reference evidence="6 7" key="1">
    <citation type="submission" date="2023-07" db="EMBL/GenBank/DDBJ databases">
        <title>Comparative genomics of wheat-associated soil bacteria to identify genetic determinants of phenazine resistance.</title>
        <authorList>
            <person name="Mouncey N."/>
        </authorList>
    </citation>
    <scope>NUCLEOTIDE SEQUENCE [LARGE SCALE GENOMIC DNA]</scope>
    <source>
        <strain evidence="6 7">W4I9-1</strain>
    </source>
</reference>
<keyword evidence="3" id="KW-0804">Transcription</keyword>
<dbReference type="SUPFAM" id="SSF46689">
    <property type="entry name" value="Homeodomain-like"/>
    <property type="match status" value="1"/>
</dbReference>
<dbReference type="InterPro" id="IPR036271">
    <property type="entry name" value="Tet_transcr_reg_TetR-rel_C_sf"/>
</dbReference>
<dbReference type="GO" id="GO:0000976">
    <property type="term" value="F:transcription cis-regulatory region binding"/>
    <property type="evidence" value="ECO:0007669"/>
    <property type="project" value="TreeGrafter"/>
</dbReference>
<dbReference type="Pfam" id="PF00440">
    <property type="entry name" value="TetR_N"/>
    <property type="match status" value="1"/>
</dbReference>
<gene>
    <name evidence="6" type="ORF">QFZ53_002125</name>
</gene>
<organism evidence="6 7">
    <name type="scientific">Microbacterium natoriense</name>
    <dbReference type="NCBI Taxonomy" id="284570"/>
    <lineage>
        <taxon>Bacteria</taxon>
        <taxon>Bacillati</taxon>
        <taxon>Actinomycetota</taxon>
        <taxon>Actinomycetes</taxon>
        <taxon>Micrococcales</taxon>
        <taxon>Microbacteriaceae</taxon>
        <taxon>Microbacterium</taxon>
    </lineage>
</organism>
<evidence type="ECO:0000256" key="3">
    <source>
        <dbReference type="ARBA" id="ARBA00023163"/>
    </source>
</evidence>
<dbReference type="InterPro" id="IPR050109">
    <property type="entry name" value="HTH-type_TetR-like_transc_reg"/>
</dbReference>
<dbReference type="AlphaFoldDB" id="A0AAW8EYN6"/>
<dbReference type="EMBL" id="JAUSXV010000001">
    <property type="protein sequence ID" value="MDQ0647929.1"/>
    <property type="molecule type" value="Genomic_DNA"/>
</dbReference>
<name>A0AAW8EYN6_9MICO</name>
<protein>
    <submittedName>
        <fullName evidence="6">AcrR family transcriptional regulator</fullName>
    </submittedName>
</protein>
<dbReference type="PROSITE" id="PS50977">
    <property type="entry name" value="HTH_TETR_2"/>
    <property type="match status" value="1"/>
</dbReference>
<evidence type="ECO:0000256" key="1">
    <source>
        <dbReference type="ARBA" id="ARBA00023015"/>
    </source>
</evidence>
<dbReference type="PANTHER" id="PTHR30055:SF234">
    <property type="entry name" value="HTH-TYPE TRANSCRIPTIONAL REGULATOR BETI"/>
    <property type="match status" value="1"/>
</dbReference>
<comment type="caution">
    <text evidence="6">The sequence shown here is derived from an EMBL/GenBank/DDBJ whole genome shotgun (WGS) entry which is preliminary data.</text>
</comment>
<evidence type="ECO:0000313" key="6">
    <source>
        <dbReference type="EMBL" id="MDQ0647929.1"/>
    </source>
</evidence>
<sequence>MLNSPRSFWTTSEAGHREGYVVEQRGRAARRAELISATRRVAGRSGLTRTNVRAVAAEASVSTGSVLYYFPTFDDLMYATVEGVLEEMYEKRRMIAESEPDPAKRLVALIVAGVPDEISDHLRMAYESIPLLREQPEYRPLHRSIVERQVALFRSTIEIGAAIGVFRPTADLTMIARNIVALEDAYDLYPLIGLEHGAATYRANILSYARTALACELDLQASP</sequence>
<dbReference type="SUPFAM" id="SSF48498">
    <property type="entry name" value="Tetracyclin repressor-like, C-terminal domain"/>
    <property type="match status" value="1"/>
</dbReference>
<feature type="DNA-binding region" description="H-T-H motif" evidence="4">
    <location>
        <begin position="51"/>
        <end position="70"/>
    </location>
</feature>
<evidence type="ECO:0000259" key="5">
    <source>
        <dbReference type="PROSITE" id="PS50977"/>
    </source>
</evidence>
<accession>A0AAW8EYN6</accession>
<evidence type="ECO:0000313" key="7">
    <source>
        <dbReference type="Proteomes" id="UP001244427"/>
    </source>
</evidence>
<dbReference type="GO" id="GO:0003700">
    <property type="term" value="F:DNA-binding transcription factor activity"/>
    <property type="evidence" value="ECO:0007669"/>
    <property type="project" value="TreeGrafter"/>
</dbReference>
<dbReference type="Gene3D" id="1.10.357.10">
    <property type="entry name" value="Tetracycline Repressor, domain 2"/>
    <property type="match status" value="1"/>
</dbReference>
<evidence type="ECO:0000256" key="4">
    <source>
        <dbReference type="PROSITE-ProRule" id="PRU00335"/>
    </source>
</evidence>
<dbReference type="PANTHER" id="PTHR30055">
    <property type="entry name" value="HTH-TYPE TRANSCRIPTIONAL REGULATOR RUTR"/>
    <property type="match status" value="1"/>
</dbReference>
<keyword evidence="7" id="KW-1185">Reference proteome</keyword>
<feature type="domain" description="HTH tetR-type" evidence="5">
    <location>
        <begin position="28"/>
        <end position="88"/>
    </location>
</feature>
<dbReference type="RefSeq" id="WP_307296168.1">
    <property type="nucleotide sequence ID" value="NZ_JAUSXV010000001.1"/>
</dbReference>